<dbReference type="OrthoDB" id="5624524at2"/>
<dbReference type="Proteomes" id="UP000190460">
    <property type="component" value="Unassembled WGS sequence"/>
</dbReference>
<dbReference type="Pfam" id="PF11944">
    <property type="entry name" value="DUF3461"/>
    <property type="match status" value="1"/>
</dbReference>
<dbReference type="RefSeq" id="WP_078923244.1">
    <property type="nucleotide sequence ID" value="NZ_FUYB01000015.1"/>
</dbReference>
<gene>
    <name evidence="1" type="ORF">SAMN02745130_02793</name>
</gene>
<evidence type="ECO:0000313" key="1">
    <source>
        <dbReference type="EMBL" id="SKA87110.1"/>
    </source>
</evidence>
<keyword evidence="2" id="KW-1185">Reference proteome</keyword>
<dbReference type="InterPro" id="IPR020911">
    <property type="entry name" value="UPF0325"/>
</dbReference>
<sequence>MTTHYPNLAQMGVQNPQDIIGYTLSHIAPATDVLKIKYQRPKGSLLPVTRSYNIGRAVQTRMLDSGTAKTGEIHEISPVLAKAIMELDTIVDAKSNRDELKKHLLTELERVEIEFVAEMKALRALVAQLDTSSH</sequence>
<dbReference type="AlphaFoldDB" id="A0A1T4XC05"/>
<organism evidence="1 2">
    <name type="scientific">Thiothrix eikelboomii</name>
    <dbReference type="NCBI Taxonomy" id="92487"/>
    <lineage>
        <taxon>Bacteria</taxon>
        <taxon>Pseudomonadati</taxon>
        <taxon>Pseudomonadota</taxon>
        <taxon>Gammaproteobacteria</taxon>
        <taxon>Thiotrichales</taxon>
        <taxon>Thiotrichaceae</taxon>
        <taxon>Thiothrix</taxon>
    </lineage>
</organism>
<accession>A0A1T4XC05</accession>
<evidence type="ECO:0000313" key="2">
    <source>
        <dbReference type="Proteomes" id="UP000190460"/>
    </source>
</evidence>
<proteinExistence type="predicted"/>
<name>A0A1T4XC05_9GAMM</name>
<dbReference type="EMBL" id="FUYB01000015">
    <property type="protein sequence ID" value="SKA87110.1"/>
    <property type="molecule type" value="Genomic_DNA"/>
</dbReference>
<protein>
    <submittedName>
        <fullName evidence="1">Uncharacterized protein</fullName>
    </submittedName>
</protein>
<dbReference type="STRING" id="92487.SAMN02745130_02793"/>
<reference evidence="1 2" key="1">
    <citation type="submission" date="2017-02" db="EMBL/GenBank/DDBJ databases">
        <authorList>
            <person name="Peterson S.W."/>
        </authorList>
    </citation>
    <scope>NUCLEOTIDE SEQUENCE [LARGE SCALE GENOMIC DNA]</scope>
    <source>
        <strain evidence="1 2">ATCC 49788</strain>
    </source>
</reference>